<organism evidence="5 6">
    <name type="scientific">Piloderma croceum (strain F 1598)</name>
    <dbReference type="NCBI Taxonomy" id="765440"/>
    <lineage>
        <taxon>Eukaryota</taxon>
        <taxon>Fungi</taxon>
        <taxon>Dikarya</taxon>
        <taxon>Basidiomycota</taxon>
        <taxon>Agaricomycotina</taxon>
        <taxon>Agaricomycetes</taxon>
        <taxon>Agaricomycetidae</taxon>
        <taxon>Atheliales</taxon>
        <taxon>Atheliaceae</taxon>
        <taxon>Piloderma</taxon>
    </lineage>
</organism>
<dbReference type="STRING" id="765440.A0A0C3BHS4"/>
<evidence type="ECO:0000313" key="6">
    <source>
        <dbReference type="Proteomes" id="UP000054166"/>
    </source>
</evidence>
<name>A0A0C3BHS4_PILCF</name>
<keyword evidence="1 3" id="KW-0853">WD repeat</keyword>
<feature type="non-terminal residue" evidence="5">
    <location>
        <position position="1"/>
    </location>
</feature>
<feature type="repeat" description="WD" evidence="3">
    <location>
        <begin position="588"/>
        <end position="623"/>
    </location>
</feature>
<dbReference type="SMART" id="SM00320">
    <property type="entry name" value="WD40"/>
    <property type="match status" value="2"/>
</dbReference>
<dbReference type="InterPro" id="IPR019775">
    <property type="entry name" value="WD40_repeat_CS"/>
</dbReference>
<dbReference type="PROSITE" id="PS50294">
    <property type="entry name" value="WD_REPEATS_REGION"/>
    <property type="match status" value="2"/>
</dbReference>
<dbReference type="HOGENOM" id="CLU_000288_6_0_1"/>
<dbReference type="Gene3D" id="3.40.50.300">
    <property type="entry name" value="P-loop containing nucleotide triphosphate hydrolases"/>
    <property type="match status" value="1"/>
</dbReference>
<dbReference type="Pfam" id="PF00400">
    <property type="entry name" value="WD40"/>
    <property type="match status" value="2"/>
</dbReference>
<dbReference type="Gene3D" id="2.130.10.10">
    <property type="entry name" value="YVTN repeat-like/Quinoprotein amine dehydrogenase"/>
    <property type="match status" value="1"/>
</dbReference>
<reference evidence="5 6" key="1">
    <citation type="submission" date="2014-04" db="EMBL/GenBank/DDBJ databases">
        <authorList>
            <consortium name="DOE Joint Genome Institute"/>
            <person name="Kuo A."/>
            <person name="Tarkka M."/>
            <person name="Buscot F."/>
            <person name="Kohler A."/>
            <person name="Nagy L.G."/>
            <person name="Floudas D."/>
            <person name="Copeland A."/>
            <person name="Barry K.W."/>
            <person name="Cichocki N."/>
            <person name="Veneault-Fourrey C."/>
            <person name="LaButti K."/>
            <person name="Lindquist E.A."/>
            <person name="Lipzen A."/>
            <person name="Lundell T."/>
            <person name="Morin E."/>
            <person name="Murat C."/>
            <person name="Sun H."/>
            <person name="Tunlid A."/>
            <person name="Henrissat B."/>
            <person name="Grigoriev I.V."/>
            <person name="Hibbett D.S."/>
            <person name="Martin F."/>
            <person name="Nordberg H.P."/>
            <person name="Cantor M.N."/>
            <person name="Hua S.X."/>
        </authorList>
    </citation>
    <scope>NUCLEOTIDE SEQUENCE [LARGE SCALE GENOMIC DNA]</scope>
    <source>
        <strain evidence="5 6">F 1598</strain>
    </source>
</reference>
<evidence type="ECO:0000259" key="4">
    <source>
        <dbReference type="Pfam" id="PF24883"/>
    </source>
</evidence>
<dbReference type="InterPro" id="IPR036322">
    <property type="entry name" value="WD40_repeat_dom_sf"/>
</dbReference>
<dbReference type="PANTHER" id="PTHR10039">
    <property type="entry name" value="AMELOGENIN"/>
    <property type="match status" value="1"/>
</dbReference>
<dbReference type="InterPro" id="IPR027417">
    <property type="entry name" value="P-loop_NTPase"/>
</dbReference>
<feature type="domain" description="Nephrocystin 3-like N-terminal" evidence="4">
    <location>
        <begin position="39"/>
        <end position="204"/>
    </location>
</feature>
<keyword evidence="6" id="KW-1185">Reference proteome</keyword>
<dbReference type="InterPro" id="IPR001680">
    <property type="entry name" value="WD40_rpt"/>
</dbReference>
<protein>
    <recommendedName>
        <fullName evidence="4">Nephrocystin 3-like N-terminal domain-containing protein</fullName>
    </recommendedName>
</protein>
<keyword evidence="2" id="KW-0677">Repeat</keyword>
<evidence type="ECO:0000256" key="3">
    <source>
        <dbReference type="PROSITE-ProRule" id="PRU00221"/>
    </source>
</evidence>
<evidence type="ECO:0000256" key="1">
    <source>
        <dbReference type="ARBA" id="ARBA00022574"/>
    </source>
</evidence>
<dbReference type="InParanoid" id="A0A0C3BHS4"/>
<dbReference type="Proteomes" id="UP000054166">
    <property type="component" value="Unassembled WGS sequence"/>
</dbReference>
<evidence type="ECO:0000313" key="5">
    <source>
        <dbReference type="EMBL" id="KIM76927.1"/>
    </source>
</evidence>
<sequence length="742" mass="83248">VVESTKDDKWLDKLEPQGLVRGRPTAECMDGTREDIMAKIDEWCDDLDTSRNILWISGFPGVGKSAIARKLATRLKSSHRFGSSFFFQRELAAVQTPINLWRTLAFDLSREYPSARSAIITKLKDGEIDLENADAGELFGSLVEGPLKHSVDIPSGRLPVVVIDAVDECGGLDGSRSKHRTILLQSMKAWTRLGPRFKLVVTSRPEDDIARALSAISHRIELGSGENVSPSSSRDIHSFLCREFARIANNYPGSLSSAWPGAEVIEGFTKRSAGLFIYADTLIKFVDEGQPEEQLESILSEPLRHGSLTQLYRQILGVSFKDPSATVLEGFRNVTGTIILAKIPLRRQDIIHLLNVKPVALDHICQGLRSVLDTGDLLRFTHQSFVDFLMDSEGCHPLFLFHDASQSRTLLLGSLRVMKIELRFNICKLETSHVIHDDIPDLKTRVRDNISTHLRYACRFWTDHIHKCDFDIQMAEEVEHFMTNQFLYWLEVMSLLRKANRVTQGLHSVISWSRTNDYRISAFVADAAKFVAAFATPIVQSVPHIYLSCIPFAPKQSIIAETFRQKYTKIISINSGKAINWPSIQNVLRGHSGFVKSVTFSPDGSRIASGSWDNTIRLWDAETETGDAIGKPLEGHSSNVYSVTFSPDGSRIVSRSWDNTIHLWDTKMSDAVSTLGCTSYSQLLPSGWVVNSDSEKLFWVPPWNRALCFPRNRMTISREGVSTTLDMSRFVHGTAWETCRTG</sequence>
<dbReference type="Pfam" id="PF24883">
    <property type="entry name" value="NPHP3_N"/>
    <property type="match status" value="1"/>
</dbReference>
<evidence type="ECO:0000256" key="2">
    <source>
        <dbReference type="ARBA" id="ARBA00022737"/>
    </source>
</evidence>
<feature type="repeat" description="WD" evidence="3">
    <location>
        <begin position="633"/>
        <end position="674"/>
    </location>
</feature>
<dbReference type="SUPFAM" id="SSF52540">
    <property type="entry name" value="P-loop containing nucleoside triphosphate hydrolases"/>
    <property type="match status" value="1"/>
</dbReference>
<dbReference type="AlphaFoldDB" id="A0A0C3BHS4"/>
<dbReference type="EMBL" id="KN833030">
    <property type="protein sequence ID" value="KIM76927.1"/>
    <property type="molecule type" value="Genomic_DNA"/>
</dbReference>
<gene>
    <name evidence="5" type="ORF">PILCRDRAFT_77314</name>
</gene>
<dbReference type="PROSITE" id="PS00678">
    <property type="entry name" value="WD_REPEATS_1"/>
    <property type="match status" value="1"/>
</dbReference>
<dbReference type="SUPFAM" id="SSF50978">
    <property type="entry name" value="WD40 repeat-like"/>
    <property type="match status" value="1"/>
</dbReference>
<reference evidence="6" key="2">
    <citation type="submission" date="2015-01" db="EMBL/GenBank/DDBJ databases">
        <title>Evolutionary Origins and Diversification of the Mycorrhizal Mutualists.</title>
        <authorList>
            <consortium name="DOE Joint Genome Institute"/>
            <consortium name="Mycorrhizal Genomics Consortium"/>
            <person name="Kohler A."/>
            <person name="Kuo A."/>
            <person name="Nagy L.G."/>
            <person name="Floudas D."/>
            <person name="Copeland A."/>
            <person name="Barry K.W."/>
            <person name="Cichocki N."/>
            <person name="Veneault-Fourrey C."/>
            <person name="LaButti K."/>
            <person name="Lindquist E.A."/>
            <person name="Lipzen A."/>
            <person name="Lundell T."/>
            <person name="Morin E."/>
            <person name="Murat C."/>
            <person name="Riley R."/>
            <person name="Ohm R."/>
            <person name="Sun H."/>
            <person name="Tunlid A."/>
            <person name="Henrissat B."/>
            <person name="Grigoriev I.V."/>
            <person name="Hibbett D.S."/>
            <person name="Martin F."/>
        </authorList>
    </citation>
    <scope>NUCLEOTIDE SEQUENCE [LARGE SCALE GENOMIC DNA]</scope>
    <source>
        <strain evidence="6">F 1598</strain>
    </source>
</reference>
<accession>A0A0C3BHS4</accession>
<dbReference type="InterPro" id="IPR056884">
    <property type="entry name" value="NPHP3-like_N"/>
</dbReference>
<dbReference type="InterPro" id="IPR015943">
    <property type="entry name" value="WD40/YVTN_repeat-like_dom_sf"/>
</dbReference>
<proteinExistence type="predicted"/>
<dbReference type="OrthoDB" id="163438at2759"/>
<dbReference type="PROSITE" id="PS50082">
    <property type="entry name" value="WD_REPEATS_2"/>
    <property type="match status" value="2"/>
</dbReference>